<gene>
    <name evidence="1" type="ORF">S03H2_04407</name>
</gene>
<feature type="non-terminal residue" evidence="1">
    <location>
        <position position="39"/>
    </location>
</feature>
<dbReference type="EMBL" id="BARU01001746">
    <property type="protein sequence ID" value="GAH20363.1"/>
    <property type="molecule type" value="Genomic_DNA"/>
</dbReference>
<reference evidence="1" key="1">
    <citation type="journal article" date="2014" name="Front. Microbiol.">
        <title>High frequency of phylogenetically diverse reductive dehalogenase-homologous genes in deep subseafloor sedimentary metagenomes.</title>
        <authorList>
            <person name="Kawai M."/>
            <person name="Futagami T."/>
            <person name="Toyoda A."/>
            <person name="Takaki Y."/>
            <person name="Nishi S."/>
            <person name="Hori S."/>
            <person name="Arai W."/>
            <person name="Tsubouchi T."/>
            <person name="Morono Y."/>
            <person name="Uchiyama I."/>
            <person name="Ito T."/>
            <person name="Fujiyama A."/>
            <person name="Inagaki F."/>
            <person name="Takami H."/>
        </authorList>
    </citation>
    <scope>NUCLEOTIDE SEQUENCE</scope>
    <source>
        <strain evidence="1">Expedition CK06-06</strain>
    </source>
</reference>
<accession>X1FHU1</accession>
<protein>
    <submittedName>
        <fullName evidence="1">Uncharacterized protein</fullName>
    </submittedName>
</protein>
<organism evidence="1">
    <name type="scientific">marine sediment metagenome</name>
    <dbReference type="NCBI Taxonomy" id="412755"/>
    <lineage>
        <taxon>unclassified sequences</taxon>
        <taxon>metagenomes</taxon>
        <taxon>ecological metagenomes</taxon>
    </lineage>
</organism>
<evidence type="ECO:0000313" key="1">
    <source>
        <dbReference type="EMBL" id="GAH20363.1"/>
    </source>
</evidence>
<name>X1FHU1_9ZZZZ</name>
<dbReference type="AlphaFoldDB" id="X1FHU1"/>
<comment type="caution">
    <text evidence="1">The sequence shown here is derived from an EMBL/GenBank/DDBJ whole genome shotgun (WGS) entry which is preliminary data.</text>
</comment>
<proteinExistence type="predicted"/>
<sequence length="39" mass="4463">MNYIRNEEKEPKIDKSVVSISLGSSKRDHKAYAELLGKK</sequence>